<dbReference type="HOGENOM" id="CLU_2046422_0_0_0"/>
<dbReference type="InterPro" id="IPR004942">
    <property type="entry name" value="Roadblock/LAMTOR2_dom"/>
</dbReference>
<dbReference type="eggNOG" id="COG2018">
    <property type="taxonomic scope" value="Bacteria"/>
</dbReference>
<comment type="caution">
    <text evidence="2">The sequence shown here is derived from an EMBL/GenBank/DDBJ whole genome shotgun (WGS) entry which is preliminary data.</text>
</comment>
<gene>
    <name evidence="2" type="ORF">OSCT_0828</name>
</gene>
<dbReference type="Gene3D" id="3.30.450.30">
    <property type="entry name" value="Dynein light chain 2a, cytoplasmic"/>
    <property type="match status" value="1"/>
</dbReference>
<reference evidence="2 3" key="1">
    <citation type="journal article" date="2011" name="J. Bacteriol.">
        <title>Draft genome sequence of the anoxygenic filamentous phototrophic bacterium Oscillochloris trichoides subsp. DG-6.</title>
        <authorList>
            <person name="Kuznetsov B.B."/>
            <person name="Ivanovsky R.N."/>
            <person name="Keppen O.I."/>
            <person name="Sukhacheva M.V."/>
            <person name="Bumazhkin B.K."/>
            <person name="Patutina E.O."/>
            <person name="Beletsky A.V."/>
            <person name="Mardanov A.V."/>
            <person name="Baslerov R.V."/>
            <person name="Panteleeva A.N."/>
            <person name="Kolganova T.V."/>
            <person name="Ravin N.V."/>
            <person name="Skryabin K.G."/>
        </authorList>
    </citation>
    <scope>NUCLEOTIDE SEQUENCE [LARGE SCALE GENOMIC DNA]</scope>
    <source>
        <strain evidence="2 3">DG-6</strain>
    </source>
</reference>
<dbReference type="AlphaFoldDB" id="E1IBX7"/>
<dbReference type="EMBL" id="ADVR01000017">
    <property type="protein sequence ID" value="EFO81305.1"/>
    <property type="molecule type" value="Genomic_DNA"/>
</dbReference>
<dbReference type="Pfam" id="PF03259">
    <property type="entry name" value="Robl_LC7"/>
    <property type="match status" value="1"/>
</dbReference>
<evidence type="ECO:0000313" key="2">
    <source>
        <dbReference type="EMBL" id="EFO81305.1"/>
    </source>
</evidence>
<evidence type="ECO:0000259" key="1">
    <source>
        <dbReference type="Pfam" id="PF03259"/>
    </source>
</evidence>
<keyword evidence="3" id="KW-1185">Reference proteome</keyword>
<evidence type="ECO:0000313" key="3">
    <source>
        <dbReference type="Proteomes" id="UP000054010"/>
    </source>
</evidence>
<feature type="domain" description="Roadblock/LAMTOR2" evidence="1">
    <location>
        <begin position="9"/>
        <end position="80"/>
    </location>
</feature>
<dbReference type="SUPFAM" id="SSF103196">
    <property type="entry name" value="Roadblock/LC7 domain"/>
    <property type="match status" value="1"/>
</dbReference>
<sequence>MSLNEIINEAISTTSGALFAGVISTDGLGVEMVFAESDDHLDLELADLELSSLASAAAAASDRIGSGHLLDLMLETEDVTYLTSVITPGYYALMGVNPDASLGNARFAVRHMVDRIKREL</sequence>
<dbReference type="OrthoDB" id="161914at2"/>
<accession>E1IBX7</accession>
<organism evidence="2 3">
    <name type="scientific">Oscillochloris trichoides DG-6</name>
    <dbReference type="NCBI Taxonomy" id="765420"/>
    <lineage>
        <taxon>Bacteria</taxon>
        <taxon>Bacillati</taxon>
        <taxon>Chloroflexota</taxon>
        <taxon>Chloroflexia</taxon>
        <taxon>Chloroflexales</taxon>
        <taxon>Chloroflexineae</taxon>
        <taxon>Oscillochloridaceae</taxon>
        <taxon>Oscillochloris</taxon>
    </lineage>
</organism>
<dbReference type="Proteomes" id="UP000054010">
    <property type="component" value="Unassembled WGS sequence"/>
</dbReference>
<protein>
    <submittedName>
        <fullName evidence="2">Roadblock/LC7 family protein</fullName>
    </submittedName>
</protein>
<name>E1IBX7_9CHLR</name>
<proteinExistence type="predicted"/>
<dbReference type="STRING" id="765420.OSCT_0828"/>